<feature type="binding site" evidence="15">
    <location>
        <begin position="103"/>
        <end position="107"/>
    </location>
    <ligand>
        <name>ATP</name>
        <dbReference type="ChEBI" id="CHEBI:30616"/>
    </ligand>
</feature>
<dbReference type="PROSITE" id="PS01312">
    <property type="entry name" value="SECA"/>
    <property type="match status" value="1"/>
</dbReference>
<dbReference type="InterPro" id="IPR011130">
    <property type="entry name" value="SecA_preprotein_X-link_dom"/>
</dbReference>
<dbReference type="STRING" id="1121301.SAMN02745912_00707"/>
<dbReference type="Gene3D" id="1.10.3060.10">
    <property type="entry name" value="Helical scaffold and wing domains of SecA"/>
    <property type="match status" value="1"/>
</dbReference>
<dbReference type="PANTHER" id="PTHR30612:SF0">
    <property type="entry name" value="CHLOROPLAST PROTEIN-TRANSPORTING ATPASE"/>
    <property type="match status" value="1"/>
</dbReference>
<evidence type="ECO:0000259" key="17">
    <source>
        <dbReference type="PROSITE" id="PS51192"/>
    </source>
</evidence>
<dbReference type="InterPro" id="IPR014018">
    <property type="entry name" value="SecA_motor_DEAD"/>
</dbReference>
<evidence type="ECO:0000259" key="18">
    <source>
        <dbReference type="PROSITE" id="PS51194"/>
    </source>
</evidence>
<keyword evidence="21" id="KW-1185">Reference proteome</keyword>
<dbReference type="NCBIfam" id="TIGR00963">
    <property type="entry name" value="secA"/>
    <property type="match status" value="1"/>
</dbReference>
<evidence type="ECO:0000256" key="12">
    <source>
        <dbReference type="ARBA" id="ARBA00023010"/>
    </source>
</evidence>
<dbReference type="Pfam" id="PF07516">
    <property type="entry name" value="SecA_SW"/>
    <property type="match status" value="1"/>
</dbReference>
<accession>A0A1M6L822</accession>
<dbReference type="HAMAP" id="MF_01382">
    <property type="entry name" value="SecA"/>
    <property type="match status" value="1"/>
</dbReference>
<dbReference type="EMBL" id="FRAG01000005">
    <property type="protein sequence ID" value="SHJ67314.1"/>
    <property type="molecule type" value="Genomic_DNA"/>
</dbReference>
<dbReference type="InterPro" id="IPR036266">
    <property type="entry name" value="SecA_Wing/Scaffold_sf"/>
</dbReference>
<feature type="domain" description="SecA family profile" evidence="19">
    <location>
        <begin position="1"/>
        <end position="628"/>
    </location>
</feature>
<dbReference type="CDD" id="cd17928">
    <property type="entry name" value="DEXDc_SecA"/>
    <property type="match status" value="1"/>
</dbReference>
<dbReference type="Pfam" id="PF21090">
    <property type="entry name" value="P-loop_SecA"/>
    <property type="match status" value="1"/>
</dbReference>
<dbReference type="PRINTS" id="PR00906">
    <property type="entry name" value="SECA"/>
</dbReference>
<dbReference type="CDD" id="cd18803">
    <property type="entry name" value="SF2_C_secA"/>
    <property type="match status" value="1"/>
</dbReference>
<name>A0A1M6L822_PARC5</name>
<dbReference type="SUPFAM" id="SSF81767">
    <property type="entry name" value="Pre-protein crosslinking domain of SecA"/>
    <property type="match status" value="1"/>
</dbReference>
<evidence type="ECO:0000256" key="7">
    <source>
        <dbReference type="ARBA" id="ARBA00022741"/>
    </source>
</evidence>
<dbReference type="InterPro" id="IPR036670">
    <property type="entry name" value="SecA_X-link_sf"/>
</dbReference>
<evidence type="ECO:0000256" key="11">
    <source>
        <dbReference type="ARBA" id="ARBA00022967"/>
    </source>
</evidence>
<comment type="cofactor">
    <cofactor evidence="1">
        <name>Zn(2+)</name>
        <dbReference type="ChEBI" id="CHEBI:29105"/>
    </cofactor>
</comment>
<dbReference type="AlphaFoldDB" id="A0A1M6L822"/>
<keyword evidence="3 15" id="KW-0813">Transport</keyword>
<evidence type="ECO:0000313" key="21">
    <source>
        <dbReference type="Proteomes" id="UP000184465"/>
    </source>
</evidence>
<dbReference type="FunFam" id="3.40.50.300:FF:000113">
    <property type="entry name" value="Preprotein translocase subunit SecA"/>
    <property type="match status" value="1"/>
</dbReference>
<evidence type="ECO:0000256" key="5">
    <source>
        <dbReference type="ARBA" id="ARBA00022490"/>
    </source>
</evidence>
<evidence type="ECO:0000259" key="19">
    <source>
        <dbReference type="PROSITE" id="PS51196"/>
    </source>
</evidence>
<dbReference type="PROSITE" id="PS51194">
    <property type="entry name" value="HELICASE_CTER"/>
    <property type="match status" value="1"/>
</dbReference>
<dbReference type="RefSeq" id="WP_242655709.1">
    <property type="nucleotide sequence ID" value="NZ_FRAG01000005.1"/>
</dbReference>
<dbReference type="Gene3D" id="3.40.50.300">
    <property type="entry name" value="P-loop containing nucleotide triphosphate hydrolases"/>
    <property type="match status" value="2"/>
</dbReference>
<dbReference type="Pfam" id="PF02810">
    <property type="entry name" value="SEC-C"/>
    <property type="match status" value="1"/>
</dbReference>
<evidence type="ECO:0000256" key="16">
    <source>
        <dbReference type="RuleBase" id="RU003874"/>
    </source>
</evidence>
<dbReference type="GO" id="GO:0017038">
    <property type="term" value="P:protein import"/>
    <property type="evidence" value="ECO:0007669"/>
    <property type="project" value="InterPro"/>
</dbReference>
<dbReference type="Pfam" id="PF01043">
    <property type="entry name" value="SecA_PP_bind"/>
    <property type="match status" value="1"/>
</dbReference>
<dbReference type="Proteomes" id="UP000184465">
    <property type="component" value="Unassembled WGS sequence"/>
</dbReference>
<dbReference type="GO" id="GO:0046872">
    <property type="term" value="F:metal ion binding"/>
    <property type="evidence" value="ECO:0007669"/>
    <property type="project" value="UniProtKB-KW"/>
</dbReference>
<evidence type="ECO:0000313" key="20">
    <source>
        <dbReference type="EMBL" id="SHJ67314.1"/>
    </source>
</evidence>
<dbReference type="GO" id="GO:0031522">
    <property type="term" value="C:cell envelope Sec protein transport complex"/>
    <property type="evidence" value="ECO:0007669"/>
    <property type="project" value="TreeGrafter"/>
</dbReference>
<reference evidence="20 21" key="1">
    <citation type="submission" date="2016-11" db="EMBL/GenBank/DDBJ databases">
        <authorList>
            <person name="Jaros S."/>
            <person name="Januszkiewicz K."/>
            <person name="Wedrychowicz H."/>
        </authorList>
    </citation>
    <scope>NUCLEOTIDE SEQUENCE [LARGE SCALE GENOMIC DNA]</scope>
    <source>
        <strain evidence="20 21">DSM 15212</strain>
    </source>
</reference>
<dbReference type="GO" id="GO:0005886">
    <property type="term" value="C:plasma membrane"/>
    <property type="evidence" value="ECO:0007669"/>
    <property type="project" value="UniProtKB-SubCell"/>
</dbReference>
<dbReference type="SMART" id="SM00957">
    <property type="entry name" value="SecA_DEAD"/>
    <property type="match status" value="1"/>
</dbReference>
<proteinExistence type="inferred from homology"/>
<evidence type="ECO:0000256" key="2">
    <source>
        <dbReference type="ARBA" id="ARBA00007650"/>
    </source>
</evidence>
<dbReference type="NCBIfam" id="NF009538">
    <property type="entry name" value="PRK12904.1"/>
    <property type="match status" value="1"/>
</dbReference>
<dbReference type="GO" id="GO:0006605">
    <property type="term" value="P:protein targeting"/>
    <property type="evidence" value="ECO:0007669"/>
    <property type="project" value="UniProtKB-UniRule"/>
</dbReference>
<sequence>MSLLEKIFGSFNDREVKRLMKTVDEIEALEPDMQALSNEELRGKTDYFKDKLKNGASLDDILPEAFAVVREAAVRTLGMRHYRVQLLGGIVLHQGRIAEMKTGEGKTLVATLPVYLNALAGKGVHVVTVNDYLASRDKEWMGKIYQFLGLTASCIVHGLSTEERREAYNADITYGTNNEFGFDYLRDNMVIYKEERVQRELNYAIVDEVDSILIDEARTPLIISGAGNKSTHLYATADSFIRTLKKDVDYTIDEKASSVVLTDESGIPKAEKFFGIENLADPKNMQISHHINQALKAHTLMKKDINYVIKDGEIVIVDEFTGRLMFGRRYSDGLHQAIEAKEGLEVRRESQTLATITLQNYFRMYNKLSGMTGTAKTEEDEFKHIYGMDVVVIPTNKPVIRKDLPDSVYRSLEGKFKSVIREIEERHKTGQPILVGTISIETSEFLSNLLRKRGIKHEVLNAKQHEREAEIVAQAGRFGAVTIATNMAGRGTDIVLGGNAEYTAKNELKKKGYDDYVISMVTSLTDTDDEQVLEARKLYKSLYKDIKKITDREAEKVREAGGLHILGTERHESRRIDNQLRGRSGRQGDPGSSQFFISLEDDLMRLFGSEKIQGIVDKLGMEDDEPIEAKILSKSIETAQKRVEGRNFSIRKHVLQYDDVMNKQREIIYNERKRVLEGENLREHILGMLEQIVDDSIELYTAEANYPEEWDLQGLEDYLHIMFLPKGSLQFEDIEKLTKEELRERILSIAKDIYDKKEKEITKERMREIERVILLKVVDTKWIDHIDAMDQLKQGIGLRAIGNEDPVRAYQMEGFDMFNQMTRSIREDTVRHILNVTVETEAKREKVARITDTFGGDGVANRKPKTVVRKEKKVGRNDPCPCGSGKKYKKCCGKNV</sequence>
<comment type="subunit">
    <text evidence="15">Monomer and homodimer. Part of the essential Sec protein translocation apparatus which comprises SecA, SecYEG and auxiliary proteins SecDF. Other proteins may also be involved.</text>
</comment>
<evidence type="ECO:0000256" key="8">
    <source>
        <dbReference type="ARBA" id="ARBA00022833"/>
    </source>
</evidence>
<dbReference type="SMART" id="SM00958">
    <property type="entry name" value="SecA_PP_bind"/>
    <property type="match status" value="1"/>
</dbReference>
<keyword evidence="13 15" id="KW-0472">Membrane</keyword>
<keyword evidence="12 15" id="KW-0811">Translocation</keyword>
<feature type="domain" description="Helicase ATP-binding" evidence="17">
    <location>
        <begin position="87"/>
        <end position="255"/>
    </location>
</feature>
<keyword evidence="5 15" id="KW-0963">Cytoplasm</keyword>
<evidence type="ECO:0000256" key="13">
    <source>
        <dbReference type="ARBA" id="ARBA00023136"/>
    </source>
</evidence>
<dbReference type="EC" id="7.4.2.8" evidence="15"/>
<evidence type="ECO:0000256" key="4">
    <source>
        <dbReference type="ARBA" id="ARBA00022475"/>
    </source>
</evidence>
<keyword evidence="10 15" id="KW-0653">Protein transport</keyword>
<dbReference type="GO" id="GO:0008564">
    <property type="term" value="F:protein-exporting ATPase activity"/>
    <property type="evidence" value="ECO:0007669"/>
    <property type="project" value="UniProtKB-EC"/>
</dbReference>
<dbReference type="FunFam" id="3.90.1440.10:FF:000001">
    <property type="entry name" value="Preprotein translocase subunit SecA"/>
    <property type="match status" value="1"/>
</dbReference>
<dbReference type="InterPro" id="IPR044722">
    <property type="entry name" value="SecA_SF2_C"/>
</dbReference>
<dbReference type="Gene3D" id="3.90.1440.10">
    <property type="entry name" value="SecA, preprotein cross-linking domain"/>
    <property type="match status" value="1"/>
</dbReference>
<keyword evidence="11 15" id="KW-1278">Translocase</keyword>
<keyword evidence="9 15" id="KW-0067">ATP-binding</keyword>
<evidence type="ECO:0000256" key="9">
    <source>
        <dbReference type="ARBA" id="ARBA00022840"/>
    </source>
</evidence>
<dbReference type="SUPFAM" id="SSF81886">
    <property type="entry name" value="Helical scaffold and wing domains of SecA"/>
    <property type="match status" value="1"/>
</dbReference>
<dbReference type="InterPro" id="IPR011115">
    <property type="entry name" value="SecA_DEAD"/>
</dbReference>
<keyword evidence="6" id="KW-0479">Metal-binding</keyword>
<keyword evidence="8" id="KW-0862">Zinc</keyword>
<protein>
    <recommendedName>
        <fullName evidence="15 16">Protein translocase subunit SecA</fullName>
        <ecNumber evidence="15">7.4.2.8</ecNumber>
    </recommendedName>
</protein>
<dbReference type="InterPro" id="IPR000185">
    <property type="entry name" value="SecA"/>
</dbReference>
<dbReference type="PANTHER" id="PTHR30612">
    <property type="entry name" value="SECA INNER MEMBRANE COMPONENT OF SEC PROTEIN SECRETION SYSTEM"/>
    <property type="match status" value="1"/>
</dbReference>
<dbReference type="InterPro" id="IPR001650">
    <property type="entry name" value="Helicase_C-like"/>
</dbReference>
<dbReference type="GO" id="GO:0043952">
    <property type="term" value="P:protein transport by the Sec complex"/>
    <property type="evidence" value="ECO:0007669"/>
    <property type="project" value="UniProtKB-ARBA"/>
</dbReference>
<dbReference type="InterPro" id="IPR014001">
    <property type="entry name" value="Helicase_ATP-bd"/>
</dbReference>
<dbReference type="FunFam" id="3.40.50.300:FF:000246">
    <property type="entry name" value="Preprotein translocase subunit SecA"/>
    <property type="match status" value="1"/>
</dbReference>
<dbReference type="FunFam" id="1.10.3060.10:FF:000002">
    <property type="entry name" value="Preprotein translocase subunit SecA"/>
    <property type="match status" value="1"/>
</dbReference>
<dbReference type="Pfam" id="PF07517">
    <property type="entry name" value="SecA_DEAD"/>
    <property type="match status" value="1"/>
</dbReference>
<evidence type="ECO:0000256" key="10">
    <source>
        <dbReference type="ARBA" id="ARBA00022927"/>
    </source>
</evidence>
<feature type="binding site" evidence="15">
    <location>
        <position position="85"/>
    </location>
    <ligand>
        <name>ATP</name>
        <dbReference type="ChEBI" id="CHEBI:30616"/>
    </ligand>
</feature>
<comment type="catalytic activity">
    <reaction evidence="14 15">
        <text>ATP + H2O + cellular proteinSide 1 = ADP + phosphate + cellular proteinSide 2.</text>
        <dbReference type="EC" id="7.4.2.8"/>
    </reaction>
</comment>
<dbReference type="PROSITE" id="PS51196">
    <property type="entry name" value="SECA_MOTOR_DEAD"/>
    <property type="match status" value="1"/>
</dbReference>
<keyword evidence="4 15" id="KW-1003">Cell membrane</keyword>
<evidence type="ECO:0000256" key="1">
    <source>
        <dbReference type="ARBA" id="ARBA00001947"/>
    </source>
</evidence>
<gene>
    <name evidence="15" type="primary">secA</name>
    <name evidence="20" type="ORF">SAMN02745912_00707</name>
</gene>
<keyword evidence="7 15" id="KW-0547">Nucleotide-binding</keyword>
<comment type="similarity">
    <text evidence="2 15 16">Belongs to the SecA family.</text>
</comment>
<dbReference type="InterPro" id="IPR027417">
    <property type="entry name" value="P-loop_NTPase"/>
</dbReference>
<dbReference type="InterPro" id="IPR020937">
    <property type="entry name" value="SecA_CS"/>
</dbReference>
<dbReference type="GO" id="GO:0005524">
    <property type="term" value="F:ATP binding"/>
    <property type="evidence" value="ECO:0007669"/>
    <property type="project" value="UniProtKB-UniRule"/>
</dbReference>
<comment type="subcellular location">
    <subcellularLocation>
        <location evidence="15">Cell membrane</location>
        <topology evidence="15">Peripheral membrane protein</topology>
        <orientation evidence="15">Cytoplasmic side</orientation>
    </subcellularLocation>
    <subcellularLocation>
        <location evidence="15">Cytoplasm</location>
    </subcellularLocation>
    <text evidence="15">Distribution is 50-50.</text>
</comment>
<feature type="domain" description="Helicase C-terminal" evidence="18">
    <location>
        <begin position="415"/>
        <end position="644"/>
    </location>
</feature>
<dbReference type="SUPFAM" id="SSF52540">
    <property type="entry name" value="P-loop containing nucleoside triphosphate hydrolases"/>
    <property type="match status" value="2"/>
</dbReference>
<dbReference type="PROSITE" id="PS51192">
    <property type="entry name" value="HELICASE_ATP_BIND_1"/>
    <property type="match status" value="1"/>
</dbReference>
<dbReference type="GO" id="GO:0005829">
    <property type="term" value="C:cytosol"/>
    <property type="evidence" value="ECO:0007669"/>
    <property type="project" value="TreeGrafter"/>
</dbReference>
<evidence type="ECO:0000256" key="3">
    <source>
        <dbReference type="ARBA" id="ARBA00022448"/>
    </source>
</evidence>
<dbReference type="GO" id="GO:0065002">
    <property type="term" value="P:intracellular protein transmembrane transport"/>
    <property type="evidence" value="ECO:0007669"/>
    <property type="project" value="UniProtKB-UniRule"/>
</dbReference>
<evidence type="ECO:0000256" key="14">
    <source>
        <dbReference type="ARBA" id="ARBA00034006"/>
    </source>
</evidence>
<dbReference type="InterPro" id="IPR011116">
    <property type="entry name" value="SecA_Wing/Scaffold"/>
</dbReference>
<evidence type="ECO:0000256" key="6">
    <source>
        <dbReference type="ARBA" id="ARBA00022723"/>
    </source>
</evidence>
<comment type="function">
    <text evidence="15">Part of the Sec protein translocase complex. Interacts with the SecYEG preprotein conducting channel. Has a central role in coupling the hydrolysis of ATP to the transfer of proteins into and across the cell membrane, serving as an ATP-driven molecular motor driving the stepwise translocation of polypeptide chains across the membrane.</text>
</comment>
<evidence type="ECO:0000256" key="15">
    <source>
        <dbReference type="HAMAP-Rule" id="MF_01382"/>
    </source>
</evidence>
<organism evidence="20 21">
    <name type="scientific">Paramaledivibacter caminithermalis (strain DSM 15212 / CIP 107654 / DViRD3)</name>
    <name type="common">Clostridium caminithermale</name>
    <dbReference type="NCBI Taxonomy" id="1121301"/>
    <lineage>
        <taxon>Bacteria</taxon>
        <taxon>Bacillati</taxon>
        <taxon>Bacillota</taxon>
        <taxon>Clostridia</taxon>
        <taxon>Peptostreptococcales</taxon>
        <taxon>Caminicellaceae</taxon>
        <taxon>Paramaledivibacter</taxon>
    </lineage>
</organism>
<dbReference type="InterPro" id="IPR004027">
    <property type="entry name" value="SEC_C_motif"/>
</dbReference>
<dbReference type="FunFam" id="3.40.50.300:FF:000334">
    <property type="entry name" value="Protein translocase subunit SecA"/>
    <property type="match status" value="1"/>
</dbReference>
<feature type="binding site" evidence="15">
    <location>
        <position position="493"/>
    </location>
    <ligand>
        <name>ATP</name>
        <dbReference type="ChEBI" id="CHEBI:30616"/>
    </ligand>
</feature>